<dbReference type="AlphaFoldDB" id="A0A9N8ED38"/>
<feature type="compositionally biased region" description="Polar residues" evidence="1">
    <location>
        <begin position="98"/>
        <end position="107"/>
    </location>
</feature>
<name>A0A9N8ED38_9STRA</name>
<feature type="compositionally biased region" description="Polar residues" evidence="1">
    <location>
        <begin position="134"/>
        <end position="146"/>
    </location>
</feature>
<feature type="region of interest" description="Disordered" evidence="1">
    <location>
        <begin position="1"/>
        <end position="54"/>
    </location>
</feature>
<feature type="compositionally biased region" description="Low complexity" evidence="1">
    <location>
        <begin position="867"/>
        <end position="876"/>
    </location>
</feature>
<feature type="compositionally biased region" description="Basic and acidic residues" evidence="1">
    <location>
        <begin position="732"/>
        <end position="746"/>
    </location>
</feature>
<keyword evidence="3" id="KW-1185">Reference proteome</keyword>
<feature type="compositionally biased region" description="Polar residues" evidence="1">
    <location>
        <begin position="493"/>
        <end position="510"/>
    </location>
</feature>
<organism evidence="2 3">
    <name type="scientific">Seminavis robusta</name>
    <dbReference type="NCBI Taxonomy" id="568900"/>
    <lineage>
        <taxon>Eukaryota</taxon>
        <taxon>Sar</taxon>
        <taxon>Stramenopiles</taxon>
        <taxon>Ochrophyta</taxon>
        <taxon>Bacillariophyta</taxon>
        <taxon>Bacillariophyceae</taxon>
        <taxon>Bacillariophycidae</taxon>
        <taxon>Naviculales</taxon>
        <taxon>Naviculaceae</taxon>
        <taxon>Seminavis</taxon>
    </lineage>
</organism>
<proteinExistence type="predicted"/>
<gene>
    <name evidence="2" type="ORF">SEMRO_769_G199750.1</name>
</gene>
<reference evidence="2" key="1">
    <citation type="submission" date="2020-06" db="EMBL/GenBank/DDBJ databases">
        <authorList>
            <consortium name="Plant Systems Biology data submission"/>
        </authorList>
    </citation>
    <scope>NUCLEOTIDE SEQUENCE</scope>
    <source>
        <strain evidence="2">D6</strain>
    </source>
</reference>
<feature type="compositionally biased region" description="Polar residues" evidence="1">
    <location>
        <begin position="818"/>
        <end position="831"/>
    </location>
</feature>
<evidence type="ECO:0000313" key="3">
    <source>
        <dbReference type="Proteomes" id="UP001153069"/>
    </source>
</evidence>
<feature type="compositionally biased region" description="Low complexity" evidence="1">
    <location>
        <begin position="40"/>
        <end position="54"/>
    </location>
</feature>
<feature type="compositionally biased region" description="Polar residues" evidence="1">
    <location>
        <begin position="852"/>
        <end position="866"/>
    </location>
</feature>
<feature type="compositionally biased region" description="Low complexity" evidence="1">
    <location>
        <begin position="394"/>
        <end position="419"/>
    </location>
</feature>
<accession>A0A9N8ED38</accession>
<dbReference type="EMBL" id="CAICTM010000768">
    <property type="protein sequence ID" value="CAB9516229.1"/>
    <property type="molecule type" value="Genomic_DNA"/>
</dbReference>
<feature type="compositionally biased region" description="Low complexity" evidence="1">
    <location>
        <begin position="114"/>
        <end position="124"/>
    </location>
</feature>
<feature type="compositionally biased region" description="Basic residues" evidence="1">
    <location>
        <begin position="286"/>
        <end position="301"/>
    </location>
</feature>
<feature type="compositionally biased region" description="Basic and acidic residues" evidence="1">
    <location>
        <begin position="205"/>
        <end position="219"/>
    </location>
</feature>
<feature type="region of interest" description="Disordered" evidence="1">
    <location>
        <begin position="74"/>
        <end position="876"/>
    </location>
</feature>
<feature type="compositionally biased region" description="Basic and acidic residues" evidence="1">
    <location>
        <begin position="584"/>
        <end position="596"/>
    </location>
</feature>
<sequence length="1184" mass="128110">MKSVRKMMDSLHNNGSFHRSLGHIELSSDGEDDFHKAGYSSNDSSDSSESSIGSENSFACLLNELEDQAAFMANKAEKAVHDSEGTEKDEAVAAQDNDPLSPQSPTSVVDVMEASSMDASAASSLPGKPKTSPKLASSKGSPSNPNGKKHVLGRAQSFGNLLIDTDEEGKGIDNSISSKRRAKKGAAASKRHANLRKSQSLRGLRSIEIDVDKDLDSSKKREKTQSAMSKSSSSHSIAKTTGASKKGRSVRKSKSMRSIMSASGQEKPEQRQAKPVGDSSNSSSSSRRRTAGTMKKSKSLRGLRSIDTAAQELSSTGHKSTASHGRISNTSKGNKTARKLDATLTKAKSLRSLRGDNDKATVEGPANGDSGAASFDQPQKSTDRADRVRKFRRSNSMSSPFSSDDAAPAAGRRGEGPASTAEEKTSKPALRKSNSLRSLKTLKKSNSLRSLRGLKMTSGEEPSASLKPRGLVTAAEGPAWTEEEKTSKPALRKSNSLRSLKTLKKSNSLRSLRGLKKPSGEEPLASLKPKINPGNVFNPLHYQVAANGTPPSPSSTQRCSDGLKKSKSVRTIDISNDDLAPSSLRREGRSLEDKNGKKIRRRAHSASRIIGRSDDDTKASASSSNHSKRHRDGPSRKKSLRSIHRAEESASTTRQRRSKDGSSNGAKSSRSRSINRNDDSGVKKKTRSRSRTKLVDVNLDSVGQAAESVQSGSVDVVSRDGRSQRTKSRRTGRIDKNQGSKSKENLDENPVIKRGNTSRGDKGKTDANIARPSEREQDDEASKRGVEIVLRKCATNPKISGFKASPILTVPRRRKSGQKSPESNLNGGQTNSKKRSSLRGFKDVRNRLGHSLHSSSKMLNSPKGSTHSVASHSIGGGSISSLTVSSRMFTQDDFSISSSQRSPFRRSFSSPRLYADTSIDEDDETSRTDFDEHPVTSRWESLRTASADCLPVAPDHDLSTVGGDSTRKHKAAHRWSTGTKIESNSISKILEVDNTPVPPNHDTSSYCGSVGQQWDVSHIHLPGTPSYSAHSYAGMVSELTPGTYMADHSRNSRDSSTARSPLQAKFQRDDEHSDFNSWMSSLSNLLLHAEDAAGCNDNSKKTKKKDGAPQMVRRHSFDSLSYASYSCDGGQHEELHGSTLTHSENDSAPKMPSRRTSGGSSVYYIPTDRQLQRNRETTVIPEEA</sequence>
<feature type="compositionally biased region" description="Low complexity" evidence="1">
    <location>
        <begin position="661"/>
        <end position="674"/>
    </location>
</feature>
<evidence type="ECO:0000313" key="2">
    <source>
        <dbReference type="EMBL" id="CAB9516229.1"/>
    </source>
</evidence>
<feature type="compositionally biased region" description="Polar residues" evidence="1">
    <location>
        <begin position="432"/>
        <end position="449"/>
    </location>
</feature>
<feature type="region of interest" description="Disordered" evidence="1">
    <location>
        <begin position="1043"/>
        <end position="1073"/>
    </location>
</feature>
<protein>
    <submittedName>
        <fullName evidence="2">Uncharacterized protein</fullName>
    </submittedName>
</protein>
<feature type="compositionally biased region" description="Basic residues" evidence="1">
    <location>
        <begin position="626"/>
        <end position="643"/>
    </location>
</feature>
<feature type="region of interest" description="Disordered" evidence="1">
    <location>
        <begin position="1133"/>
        <end position="1184"/>
    </location>
</feature>
<feature type="compositionally biased region" description="Basic residues" evidence="1">
    <location>
        <begin position="245"/>
        <end position="255"/>
    </location>
</feature>
<feature type="region of interest" description="Disordered" evidence="1">
    <location>
        <begin position="915"/>
        <end position="935"/>
    </location>
</feature>
<dbReference type="Proteomes" id="UP001153069">
    <property type="component" value="Unassembled WGS sequence"/>
</dbReference>
<feature type="compositionally biased region" description="Basic and acidic residues" evidence="1">
    <location>
        <begin position="925"/>
        <end position="935"/>
    </location>
</feature>
<feature type="compositionally biased region" description="Low complexity" evidence="1">
    <location>
        <begin position="226"/>
        <end position="236"/>
    </location>
</feature>
<feature type="compositionally biased region" description="Basic residues" evidence="1">
    <location>
        <begin position="683"/>
        <end position="692"/>
    </location>
</feature>
<feature type="compositionally biased region" description="Polar residues" evidence="1">
    <location>
        <begin position="311"/>
        <end position="334"/>
    </location>
</feature>
<feature type="compositionally biased region" description="Basic and acidic residues" evidence="1">
    <location>
        <begin position="772"/>
        <end position="790"/>
    </location>
</feature>
<feature type="compositionally biased region" description="Basic residues" evidence="1">
    <location>
        <begin position="178"/>
        <end position="195"/>
    </location>
</feature>
<evidence type="ECO:0000256" key="1">
    <source>
        <dbReference type="SAM" id="MobiDB-lite"/>
    </source>
</evidence>
<comment type="caution">
    <text evidence="2">The sequence shown here is derived from an EMBL/GenBank/DDBJ whole genome shotgun (WGS) entry which is preliminary data.</text>
</comment>
<feature type="compositionally biased region" description="Basic and acidic residues" evidence="1">
    <location>
        <begin position="75"/>
        <end position="91"/>
    </location>
</feature>